<dbReference type="SUPFAM" id="SSF51735">
    <property type="entry name" value="NAD(P)-binding Rossmann-fold domains"/>
    <property type="match status" value="1"/>
</dbReference>
<evidence type="ECO:0000313" key="2">
    <source>
        <dbReference type="EMBL" id="GBG33235.1"/>
    </source>
</evidence>
<comment type="caution">
    <text evidence="2">The sequence shown here is derived from an EMBL/GenBank/DDBJ whole genome shotgun (WGS) entry which is preliminary data.</text>
</comment>
<feature type="region of interest" description="Disordered" evidence="1">
    <location>
        <begin position="337"/>
        <end position="392"/>
    </location>
</feature>
<dbReference type="Gene3D" id="3.40.50.720">
    <property type="entry name" value="NAD(P)-binding Rossmann-like Domain"/>
    <property type="match status" value="1"/>
</dbReference>
<organism evidence="2 3">
    <name type="scientific">Hondaea fermentalgiana</name>
    <dbReference type="NCBI Taxonomy" id="2315210"/>
    <lineage>
        <taxon>Eukaryota</taxon>
        <taxon>Sar</taxon>
        <taxon>Stramenopiles</taxon>
        <taxon>Bigyra</taxon>
        <taxon>Labyrinthulomycetes</taxon>
        <taxon>Thraustochytrida</taxon>
        <taxon>Thraustochytriidae</taxon>
        <taxon>Hondaea</taxon>
    </lineage>
</organism>
<keyword evidence="3" id="KW-1185">Reference proteome</keyword>
<dbReference type="OrthoDB" id="5824at2759"/>
<evidence type="ECO:0000313" key="3">
    <source>
        <dbReference type="Proteomes" id="UP000241890"/>
    </source>
</evidence>
<dbReference type="SUPFAM" id="SSF53800">
    <property type="entry name" value="Chelatase"/>
    <property type="match status" value="2"/>
</dbReference>
<protein>
    <submittedName>
        <fullName evidence="2">dTDP-D-glucose 4,6-dehydratase, putative</fullName>
    </submittedName>
</protein>
<dbReference type="PANTHER" id="PTHR48079">
    <property type="entry name" value="PROTEIN YEEZ"/>
    <property type="match status" value="1"/>
</dbReference>
<dbReference type="PANTHER" id="PTHR48079:SF6">
    <property type="entry name" value="NAD(P)-BINDING DOMAIN-CONTAINING PROTEIN-RELATED"/>
    <property type="match status" value="1"/>
</dbReference>
<dbReference type="InParanoid" id="A0A2R5GRK9"/>
<dbReference type="Gene3D" id="3.40.50.1400">
    <property type="match status" value="2"/>
</dbReference>
<name>A0A2R5GRK9_9STRA</name>
<dbReference type="EMBL" id="BEYU01000148">
    <property type="protein sequence ID" value="GBG33235.1"/>
    <property type="molecule type" value="Genomic_DNA"/>
</dbReference>
<sequence length="746" mass="81592">MSSDAAGPQGRKANAEEAKKKSLLIFGIGYVGTRLANKLVEGGRWKVSGTVREVLPELDEDFAEFYPVKSLDPSVEVVQFPFPPGAEKDLEACKTWLRAYDNFLFTAPVSKETGQDPFLGDPVLGQALIELAQEGEIDWAAYLSTTSVYGDHQGGWVDETTAVTPTLRRGKLRASVERDFLTSGLPVQIFRLPGIYGPGRGPVARIRRGEANGIVKEGQVFSRIHVDDVVGAVELSMANPNPGRVYNVVDDEPEMNHIVTEYACELLGVRKIKRQNYEDIKDSMSAFRRGFFSESKRVSNKRLTEELGYALQYRTYREGLAAQVEEEVAAGWTVVEADPNAEDGKGNSAKQTELKNESAKPQEAGTNSQQTGSPRPVVRPRTRGPTTAKSSTEWALEQAQVWLGFAADLLWRRVLEPLHAKLWQGPWAPILASMLRSFGLGCWVPRQPRQPWLTPGSSQPTTCFLIDNGSLRADSYKQLRVHAGNLEAELHRSGVANVQVLAVSARYSDRIDAEELDGSKAMTLEPTLASLSSAAEAQGDDAPRVLAVPFFLGPSKTVTDFVPSKLKQYLGGNEGKDWAVAAPLVSTDARIGGMLADSVRKVAADQGLSLPLRVVLVDHGSPSRSVNRTRRALAAQVRRLLGDEACCVVDCSMERRDGDAFAFNDPLLERVFDQGGLSEGPVILAMAFLAPGRHAGEDGDIAEILADVRRRHPLLEVHQTPLLGDVVVNAPKLLPVLRDRCLETMR</sequence>
<dbReference type="AlphaFoldDB" id="A0A2R5GRK9"/>
<accession>A0A2R5GRK9</accession>
<dbReference type="Proteomes" id="UP000241890">
    <property type="component" value="Unassembled WGS sequence"/>
</dbReference>
<dbReference type="GO" id="GO:0005737">
    <property type="term" value="C:cytoplasm"/>
    <property type="evidence" value="ECO:0007669"/>
    <property type="project" value="TreeGrafter"/>
</dbReference>
<dbReference type="InterPro" id="IPR051783">
    <property type="entry name" value="NAD(P)-dependent_oxidoreduct"/>
</dbReference>
<evidence type="ECO:0000256" key="1">
    <source>
        <dbReference type="SAM" id="MobiDB-lite"/>
    </source>
</evidence>
<proteinExistence type="predicted"/>
<dbReference type="CDD" id="cd03416">
    <property type="entry name" value="CbiX_SirB_N"/>
    <property type="match status" value="1"/>
</dbReference>
<dbReference type="GO" id="GO:0004029">
    <property type="term" value="F:aldehyde dehydrogenase (NAD+) activity"/>
    <property type="evidence" value="ECO:0007669"/>
    <property type="project" value="TreeGrafter"/>
</dbReference>
<gene>
    <name evidence="2" type="ORF">FCC1311_094592</name>
</gene>
<reference evidence="2 3" key="1">
    <citation type="submission" date="2017-12" db="EMBL/GenBank/DDBJ databases">
        <title>Sequencing, de novo assembly and annotation of complete genome of a new Thraustochytrid species, strain FCC1311.</title>
        <authorList>
            <person name="Sedici K."/>
            <person name="Godart F."/>
            <person name="Aiese Cigliano R."/>
            <person name="Sanseverino W."/>
            <person name="Barakat M."/>
            <person name="Ortet P."/>
            <person name="Marechal E."/>
            <person name="Cagnac O."/>
            <person name="Amato A."/>
        </authorList>
    </citation>
    <scope>NUCLEOTIDE SEQUENCE [LARGE SCALE GENOMIC DNA]</scope>
</reference>
<dbReference type="InterPro" id="IPR036291">
    <property type="entry name" value="NAD(P)-bd_dom_sf"/>
</dbReference>